<dbReference type="SUPFAM" id="SSF100920">
    <property type="entry name" value="Heat shock protein 70kD (HSP70), peptide-binding domain"/>
    <property type="match status" value="1"/>
</dbReference>
<dbReference type="Pfam" id="PF00012">
    <property type="entry name" value="HSP70"/>
    <property type="match status" value="1"/>
</dbReference>
<evidence type="ECO:0000256" key="6">
    <source>
        <dbReference type="RuleBase" id="RU003322"/>
    </source>
</evidence>
<dbReference type="SUPFAM" id="SSF53067">
    <property type="entry name" value="Actin-like ATPase domain"/>
    <property type="match status" value="2"/>
</dbReference>
<dbReference type="InterPro" id="IPR043129">
    <property type="entry name" value="ATPase_NBD"/>
</dbReference>
<evidence type="ECO:0000256" key="4">
    <source>
        <dbReference type="ARBA" id="ARBA00023186"/>
    </source>
</evidence>
<protein>
    <recommendedName>
        <fullName evidence="5">Chaperone protein HscA homolog</fullName>
    </recommendedName>
</protein>
<dbReference type="Gene3D" id="2.60.34.10">
    <property type="entry name" value="Substrate Binding Domain Of DNAk, Chain A, domain 1"/>
    <property type="match status" value="1"/>
</dbReference>
<organism evidence="7 8">
    <name type="scientific">Methylophilus flavus</name>
    <dbReference type="NCBI Taxonomy" id="640084"/>
    <lineage>
        <taxon>Bacteria</taxon>
        <taxon>Pseudomonadati</taxon>
        <taxon>Pseudomonadota</taxon>
        <taxon>Betaproteobacteria</taxon>
        <taxon>Nitrosomonadales</taxon>
        <taxon>Methylophilaceae</taxon>
        <taxon>Methylophilus</taxon>
    </lineage>
</organism>
<dbReference type="PROSITE" id="PS00329">
    <property type="entry name" value="HSP70_2"/>
    <property type="match status" value="1"/>
</dbReference>
<dbReference type="PRINTS" id="PR00301">
    <property type="entry name" value="HEATSHOCK70"/>
</dbReference>
<dbReference type="InterPro" id="IPR029048">
    <property type="entry name" value="HSP70_C_sf"/>
</dbReference>
<gene>
    <name evidence="5 7" type="primary">hscA</name>
    <name evidence="7" type="ORF">ACFQ2T_00330</name>
</gene>
<dbReference type="GO" id="GO:0016787">
    <property type="term" value="F:hydrolase activity"/>
    <property type="evidence" value="ECO:0007669"/>
    <property type="project" value="UniProtKB-KW"/>
</dbReference>
<keyword evidence="4 5" id="KW-0143">Chaperone</keyword>
<dbReference type="InterPro" id="IPR029047">
    <property type="entry name" value="HSP70_peptide-bd_sf"/>
</dbReference>
<comment type="similarity">
    <text evidence="1 5 6">Belongs to the heat shock protein 70 family.</text>
</comment>
<keyword evidence="8" id="KW-1185">Reference proteome</keyword>
<dbReference type="HAMAP" id="MF_00679">
    <property type="entry name" value="HscA"/>
    <property type="match status" value="1"/>
</dbReference>
<dbReference type="Gene3D" id="1.20.1270.10">
    <property type="match status" value="1"/>
</dbReference>
<dbReference type="NCBIfam" id="TIGR01991">
    <property type="entry name" value="HscA"/>
    <property type="match status" value="1"/>
</dbReference>
<dbReference type="NCBIfam" id="NF003520">
    <property type="entry name" value="PRK05183.1"/>
    <property type="match status" value="1"/>
</dbReference>
<comment type="caution">
    <text evidence="7">The sequence shown here is derived from an EMBL/GenBank/DDBJ whole genome shotgun (WGS) entry which is preliminary data.</text>
</comment>
<dbReference type="Gene3D" id="3.90.640.10">
    <property type="entry name" value="Actin, Chain A, domain 4"/>
    <property type="match status" value="1"/>
</dbReference>
<dbReference type="Proteomes" id="UP001597206">
    <property type="component" value="Unassembled WGS sequence"/>
</dbReference>
<dbReference type="InterPro" id="IPR018181">
    <property type="entry name" value="Heat_shock_70_CS"/>
</dbReference>
<keyword evidence="3 5" id="KW-0067">ATP-binding</keyword>
<evidence type="ECO:0000256" key="1">
    <source>
        <dbReference type="ARBA" id="ARBA00007381"/>
    </source>
</evidence>
<comment type="function">
    <text evidence="5">Chaperone involved in the maturation of iron-sulfur cluster-containing proteins. Has a low intrinsic ATPase activity which is markedly stimulated by HscB.</text>
</comment>
<evidence type="ECO:0000256" key="3">
    <source>
        <dbReference type="ARBA" id="ARBA00022840"/>
    </source>
</evidence>
<accession>A0ABW3P6V4</accession>
<dbReference type="InterPro" id="IPR013126">
    <property type="entry name" value="Hsp_70_fam"/>
</dbReference>
<dbReference type="Gene3D" id="3.30.420.40">
    <property type="match status" value="2"/>
</dbReference>
<keyword evidence="2 5" id="KW-0547">Nucleotide-binding</keyword>
<name>A0ABW3P6V4_9PROT</name>
<dbReference type="PROSITE" id="PS00297">
    <property type="entry name" value="HSP70_1"/>
    <property type="match status" value="1"/>
</dbReference>
<keyword evidence="7" id="KW-0378">Hydrolase</keyword>
<evidence type="ECO:0000313" key="8">
    <source>
        <dbReference type="Proteomes" id="UP001597206"/>
    </source>
</evidence>
<evidence type="ECO:0000313" key="7">
    <source>
        <dbReference type="EMBL" id="MFD1120937.1"/>
    </source>
</evidence>
<sequence>MALLQISEPGMSPAPHQHKLAVGIDLGTTNSLVATVRSGMSTVLHDEHGHALLPSVVRYLEDAVVVGHEAQAAQSQDPVNTIVSVKRFMGRALNDITDRAHIPYHFVENASSEGILELKTRAGLKSPVEISAEILKALKIRAEKALGGELTGVVVTVPAYFDDAQRQATKDAARLAGLNVLRLLNEPTAAAVAYGLDNAAEGIYVIYDLGGGTFDISILRLSKGIFEVLATNGDSALGGDDFDHRIYCWVLDQVRSKTDDFKPLTEADTRLLLTKSRQAKEWLTDNHEANILCKLSNGALVDETLTVSQFITLTENLVSKTLSPTRKAMRDAGLNMEEINGVVLVGGATRMPHIRHAVQAFFQQEPLTNLDPDKVVALGAAIQANVLAGNRSEEDLLLLDVTPLSLGLETMGGLVEKVIPRNSTLPIARAQDFTTYKDGQTAMAIHVVQGERELVADCRSLARFELRGIPPMAAGAARIRVTFQVDADGLLSVSAREQGSGVEANITVKPSYGLSEDQITTMLKDSFGAAETDKAARMLREATVDAQRLIEAIQAALVQDGALITQDERDTIQAHLDALHTLCQGTDSQAINNGTEALNHATENFAAKRMDASVQKALAGKNLDSLEL</sequence>
<dbReference type="InterPro" id="IPR010236">
    <property type="entry name" value="ISC_FeS_clus_asmbl_HscA"/>
</dbReference>
<dbReference type="SUPFAM" id="SSF100934">
    <property type="entry name" value="Heat shock protein 70kD (HSP70), C-terminal subdomain"/>
    <property type="match status" value="1"/>
</dbReference>
<dbReference type="PANTHER" id="PTHR19375">
    <property type="entry name" value="HEAT SHOCK PROTEIN 70KDA"/>
    <property type="match status" value="1"/>
</dbReference>
<reference evidence="8" key="1">
    <citation type="journal article" date="2019" name="Int. J. Syst. Evol. Microbiol.">
        <title>The Global Catalogue of Microorganisms (GCM) 10K type strain sequencing project: providing services to taxonomists for standard genome sequencing and annotation.</title>
        <authorList>
            <consortium name="The Broad Institute Genomics Platform"/>
            <consortium name="The Broad Institute Genome Sequencing Center for Infectious Disease"/>
            <person name="Wu L."/>
            <person name="Ma J."/>
        </authorList>
    </citation>
    <scope>NUCLEOTIDE SEQUENCE [LARGE SCALE GENOMIC DNA]</scope>
    <source>
        <strain evidence="8">CCUG 58411</strain>
    </source>
</reference>
<proteinExistence type="inferred from homology"/>
<evidence type="ECO:0000256" key="5">
    <source>
        <dbReference type="HAMAP-Rule" id="MF_00679"/>
    </source>
</evidence>
<dbReference type="RefSeq" id="WP_379028942.1">
    <property type="nucleotide sequence ID" value="NZ_JBHTLN010000001.1"/>
</dbReference>
<evidence type="ECO:0000256" key="2">
    <source>
        <dbReference type="ARBA" id="ARBA00022741"/>
    </source>
</evidence>
<dbReference type="EMBL" id="JBHTLN010000001">
    <property type="protein sequence ID" value="MFD1120937.1"/>
    <property type="molecule type" value="Genomic_DNA"/>
</dbReference>